<dbReference type="RefSeq" id="WP_054615440.1">
    <property type="nucleotide sequence ID" value="NZ_CP101125.1"/>
</dbReference>
<dbReference type="GO" id="GO:0008233">
    <property type="term" value="F:peptidase activity"/>
    <property type="evidence" value="ECO:0007669"/>
    <property type="project" value="UniProtKB-KW"/>
</dbReference>
<proteinExistence type="inferred from homology"/>
<keyword evidence="5 6" id="KW-0720">Serine protease</keyword>
<comment type="similarity">
    <text evidence="1 6">Belongs to the peptidase S1B family.</text>
</comment>
<dbReference type="Proteomes" id="UP001059607">
    <property type="component" value="Chromosome"/>
</dbReference>
<evidence type="ECO:0000256" key="1">
    <source>
        <dbReference type="ARBA" id="ARBA00008764"/>
    </source>
</evidence>
<evidence type="ECO:0000313" key="7">
    <source>
        <dbReference type="EMBL" id="UTO11737.1"/>
    </source>
</evidence>
<keyword evidence="3" id="KW-0732">Signal</keyword>
<evidence type="ECO:0000256" key="4">
    <source>
        <dbReference type="ARBA" id="ARBA00022801"/>
    </source>
</evidence>
<dbReference type="Pfam" id="PF13365">
    <property type="entry name" value="Trypsin_2"/>
    <property type="match status" value="1"/>
</dbReference>
<evidence type="ECO:0000256" key="5">
    <source>
        <dbReference type="ARBA" id="ARBA00022825"/>
    </source>
</evidence>
<dbReference type="SUPFAM" id="SSF50494">
    <property type="entry name" value="Trypsin-like serine proteases"/>
    <property type="match status" value="1"/>
</dbReference>
<dbReference type="EMBL" id="CP101125">
    <property type="protein sequence ID" value="UTO11737.1"/>
    <property type="molecule type" value="Genomic_DNA"/>
</dbReference>
<reference evidence="7" key="1">
    <citation type="submission" date="2022-07" db="EMBL/GenBank/DDBJ databases">
        <title>Pseudomonas nunamit sp. nov. an antifungal species isolated from Greenland.</title>
        <authorList>
            <person name="Ntana F."/>
            <person name="Hennessy R.C."/>
            <person name="Zervas A."/>
            <person name="Stougaard P."/>
        </authorList>
    </citation>
    <scope>NUCLEOTIDE SEQUENCE</scope>
    <source>
        <strain evidence="7">In5</strain>
    </source>
</reference>
<dbReference type="InterPro" id="IPR009003">
    <property type="entry name" value="Peptidase_S1_PA"/>
</dbReference>
<protein>
    <recommendedName>
        <fullName evidence="6">Serine protease</fullName>
        <ecNumber evidence="6">3.4.21.-</ecNumber>
    </recommendedName>
</protein>
<keyword evidence="8" id="KW-1185">Reference proteome</keyword>
<organism evidence="7 8">
    <name type="scientific">Pseudomonas nunensis</name>
    <dbReference type="NCBI Taxonomy" id="2961896"/>
    <lineage>
        <taxon>Bacteria</taxon>
        <taxon>Pseudomonadati</taxon>
        <taxon>Pseudomonadota</taxon>
        <taxon>Gammaproteobacteria</taxon>
        <taxon>Pseudomonadales</taxon>
        <taxon>Pseudomonadaceae</taxon>
        <taxon>Pseudomonas</taxon>
    </lineage>
</organism>
<accession>A0ABY5EBN4</accession>
<dbReference type="PRINTS" id="PR00839">
    <property type="entry name" value="V8PROTEASE"/>
</dbReference>
<keyword evidence="4 6" id="KW-0378">Hydrolase</keyword>
<name>A0ABY5EBN4_9PSED</name>
<evidence type="ECO:0000313" key="8">
    <source>
        <dbReference type="Proteomes" id="UP001059607"/>
    </source>
</evidence>
<dbReference type="InterPro" id="IPR043504">
    <property type="entry name" value="Peptidase_S1_PA_chymotrypsin"/>
</dbReference>
<evidence type="ECO:0000256" key="2">
    <source>
        <dbReference type="ARBA" id="ARBA00022670"/>
    </source>
</evidence>
<dbReference type="Gene3D" id="2.40.10.10">
    <property type="entry name" value="Trypsin-like serine proteases"/>
    <property type="match status" value="2"/>
</dbReference>
<gene>
    <name evidence="7" type="ORF">NK667_16180</name>
</gene>
<keyword evidence="2 6" id="KW-0645">Protease</keyword>
<evidence type="ECO:0000256" key="6">
    <source>
        <dbReference type="RuleBase" id="RU004296"/>
    </source>
</evidence>
<sequence length="610" mass="67288">MSVVISDDDRLLAEHVCAGDSAFAECFAAAQDGGDTTIAYDAVAPSNIALKERIAAAFAYARLGKWLTELCTQCVAERVVSRDFIAAATRQTPSLRLVGWQKMVEQDSPFKHTALHAKGLIYVTNYICRIVIDGQHAGTGLLVPPDMVMTAGHVFLNQAPLIQGGAVEPHSWERIEVLFDDRFDFIERDLVRVRLKPRPFKVVENWLLAHEAPLSNSGGVATADIDKPDYALVRLAGSPLPYARPLHMQSAAPFHNDPLLIIQHPQGSALCHHDGLVKEPITGSTAFLHSVNSQPGSSGAPCFNTNFEVVGVHTGEAIGSDPARNVALGISLPAKEVARWVAEGEPVRPYFYRCAKGTIHPIVQREKTLDWLKQATTGDNSRILAISPAPRCKTGMSFTADLISALLPNAEHRVVKLSALQFHSQTPLGFVQMLIEACGAPSPRDLPLLDGETTAVAYMRNTLVPELIRKLQKIRDGRLFWLILDDLRRPDDSHVPLSEGTGLRECLDLIYESVAGYDWLRIVLLGYDSVAPDKIKNFWTNEKFEEVRLSAFVDYSRGLIDRIPDQGQRNGYGSLFDRNQQQLENLPPEQQLPIAADYARFLLMNLGVQA</sequence>
<dbReference type="GO" id="GO:0006508">
    <property type="term" value="P:proteolysis"/>
    <property type="evidence" value="ECO:0007669"/>
    <property type="project" value="UniProtKB-KW"/>
</dbReference>
<dbReference type="InterPro" id="IPR008256">
    <property type="entry name" value="Peptidase_S1B"/>
</dbReference>
<dbReference type="EC" id="3.4.21.-" evidence="6"/>
<evidence type="ECO:0000256" key="3">
    <source>
        <dbReference type="ARBA" id="ARBA00022729"/>
    </source>
</evidence>